<dbReference type="EMBL" id="JAEDAL010000003">
    <property type="protein sequence ID" value="MBH9553080.1"/>
    <property type="molecule type" value="Genomic_DNA"/>
</dbReference>
<feature type="transmembrane region" description="Helical" evidence="5">
    <location>
        <begin position="38"/>
        <end position="59"/>
    </location>
</feature>
<reference evidence="6" key="1">
    <citation type="submission" date="2020-12" db="EMBL/GenBank/DDBJ databases">
        <title>The genome sequence of Inhella sp. 4Y17.</title>
        <authorList>
            <person name="Liu Y."/>
        </authorList>
    </citation>
    <scope>NUCLEOTIDE SEQUENCE</scope>
    <source>
        <strain evidence="6">4Y10</strain>
    </source>
</reference>
<evidence type="ECO:0000256" key="2">
    <source>
        <dbReference type="ARBA" id="ARBA00022692"/>
    </source>
</evidence>
<evidence type="ECO:0000256" key="3">
    <source>
        <dbReference type="ARBA" id="ARBA00022989"/>
    </source>
</evidence>
<sequence length="168" mass="18395">MSEASISLTAMDWAALGVVVVSIGVGLWRGLVLELMSLAGWVIAYFGAPWLAPALLPWIRMPQAEWKGMAAVVLAFVIILVLWALVARLIRLLIHLTPLIWIDRALGGLFGVLRGVLLLLLLAVIIGFTPLRQHAIWTNSVSRPVLHTLLDWAAPMLPEGFKALLNPQ</sequence>
<protein>
    <submittedName>
        <fullName evidence="6">CvpA family protein</fullName>
    </submittedName>
</protein>
<evidence type="ECO:0000256" key="1">
    <source>
        <dbReference type="ARBA" id="ARBA00004141"/>
    </source>
</evidence>
<dbReference type="Pfam" id="PF02674">
    <property type="entry name" value="Colicin_V"/>
    <property type="match status" value="1"/>
</dbReference>
<feature type="transmembrane region" description="Helical" evidence="5">
    <location>
        <begin position="71"/>
        <end position="94"/>
    </location>
</feature>
<organism evidence="6 7">
    <name type="scientific">Inhella gelatinilytica</name>
    <dbReference type="NCBI Taxonomy" id="2795030"/>
    <lineage>
        <taxon>Bacteria</taxon>
        <taxon>Pseudomonadati</taxon>
        <taxon>Pseudomonadota</taxon>
        <taxon>Betaproteobacteria</taxon>
        <taxon>Burkholderiales</taxon>
        <taxon>Sphaerotilaceae</taxon>
        <taxon>Inhella</taxon>
    </lineage>
</organism>
<gene>
    <name evidence="6" type="ORF">I7X43_09470</name>
</gene>
<dbReference type="InterPro" id="IPR003825">
    <property type="entry name" value="Colicin-V_CvpA"/>
</dbReference>
<dbReference type="AlphaFoldDB" id="A0A931IXZ8"/>
<accession>A0A931IXZ8</accession>
<evidence type="ECO:0000313" key="6">
    <source>
        <dbReference type="EMBL" id="MBH9553080.1"/>
    </source>
</evidence>
<dbReference type="PANTHER" id="PTHR36926">
    <property type="entry name" value="COLICIN V PRODUCTION PROTEIN"/>
    <property type="match status" value="1"/>
</dbReference>
<proteinExistence type="predicted"/>
<dbReference type="Proteomes" id="UP000620139">
    <property type="component" value="Unassembled WGS sequence"/>
</dbReference>
<dbReference type="GO" id="GO:0016020">
    <property type="term" value="C:membrane"/>
    <property type="evidence" value="ECO:0007669"/>
    <property type="project" value="UniProtKB-SubCell"/>
</dbReference>
<evidence type="ECO:0000256" key="5">
    <source>
        <dbReference type="SAM" id="Phobius"/>
    </source>
</evidence>
<keyword evidence="7" id="KW-1185">Reference proteome</keyword>
<keyword evidence="2 5" id="KW-0812">Transmembrane</keyword>
<dbReference type="InterPro" id="IPR052719">
    <property type="entry name" value="CvpA-like"/>
</dbReference>
<keyword evidence="3 5" id="KW-1133">Transmembrane helix</keyword>
<dbReference type="GO" id="GO:0009403">
    <property type="term" value="P:toxin biosynthetic process"/>
    <property type="evidence" value="ECO:0007669"/>
    <property type="project" value="InterPro"/>
</dbReference>
<keyword evidence="4 5" id="KW-0472">Membrane</keyword>
<comment type="subcellular location">
    <subcellularLocation>
        <location evidence="1">Membrane</location>
        <topology evidence="1">Multi-pass membrane protein</topology>
    </subcellularLocation>
</comment>
<evidence type="ECO:0000256" key="4">
    <source>
        <dbReference type="ARBA" id="ARBA00023136"/>
    </source>
</evidence>
<feature type="transmembrane region" description="Helical" evidence="5">
    <location>
        <begin position="106"/>
        <end position="128"/>
    </location>
</feature>
<dbReference type="RefSeq" id="WP_198100681.1">
    <property type="nucleotide sequence ID" value="NZ_JAEDAL010000003.1"/>
</dbReference>
<feature type="transmembrane region" description="Helical" evidence="5">
    <location>
        <begin position="12"/>
        <end position="32"/>
    </location>
</feature>
<dbReference type="PANTHER" id="PTHR36926:SF1">
    <property type="entry name" value="COLICIN V PRODUCTION PROTEIN"/>
    <property type="match status" value="1"/>
</dbReference>
<comment type="caution">
    <text evidence="6">The sequence shown here is derived from an EMBL/GenBank/DDBJ whole genome shotgun (WGS) entry which is preliminary data.</text>
</comment>
<evidence type="ECO:0000313" key="7">
    <source>
        <dbReference type="Proteomes" id="UP000620139"/>
    </source>
</evidence>
<name>A0A931IXZ8_9BURK</name>